<evidence type="ECO:0000313" key="3">
    <source>
        <dbReference type="Proteomes" id="UP001463665"/>
    </source>
</evidence>
<name>A0AAU6WM10_9FLAO</name>
<feature type="region of interest" description="Disordered" evidence="1">
    <location>
        <begin position="43"/>
        <end position="67"/>
    </location>
</feature>
<evidence type="ECO:0000256" key="1">
    <source>
        <dbReference type="SAM" id="MobiDB-lite"/>
    </source>
</evidence>
<dbReference type="EMBL" id="CP154834">
    <property type="protein sequence ID" value="XAO73770.1"/>
    <property type="molecule type" value="Genomic_DNA"/>
</dbReference>
<dbReference type="RefSeq" id="WP_294224942.1">
    <property type="nucleotide sequence ID" value="NZ_CP154834.1"/>
</dbReference>
<gene>
    <name evidence="2" type="ORF">AAFP95_18955</name>
</gene>
<dbReference type="PROSITE" id="PS51257">
    <property type="entry name" value="PROKAR_LIPOPROTEIN"/>
    <property type="match status" value="1"/>
</dbReference>
<organism evidence="2 3">
    <name type="scientific">Chryseobacterium endophyticum</name>
    <dbReference type="NCBI Taxonomy" id="1854762"/>
    <lineage>
        <taxon>Bacteria</taxon>
        <taxon>Pseudomonadati</taxon>
        <taxon>Bacteroidota</taxon>
        <taxon>Flavobacteriia</taxon>
        <taxon>Flavobacteriales</taxon>
        <taxon>Weeksellaceae</taxon>
        <taxon>Chryseobacterium group</taxon>
        <taxon>Chryseobacterium</taxon>
    </lineage>
</organism>
<protein>
    <submittedName>
        <fullName evidence="2">Cytochrome C551</fullName>
    </submittedName>
</protein>
<accession>A0AAU6WM10</accession>
<sequence>MKKLVLIAAVGMFAISCGTKESSMSTSNSDSVKVDNTATMAPAATDTMTTGNPDSIKMKMDTAATAR</sequence>
<keyword evidence="3" id="KW-1185">Reference proteome</keyword>
<reference evidence="2 3" key="1">
    <citation type="submission" date="2024-04" db="EMBL/GenBank/DDBJ databases">
        <title>Genome sequencing and assembly of rice foliar adapted Chryseobacterium endophyticum OsEnb-ALM-A6.</title>
        <authorList>
            <person name="Kumar S."/>
            <person name="Javed M."/>
            <person name="Chouhan V."/>
            <person name="Charishma K."/>
            <person name="Patel A."/>
            <person name="Kumar M."/>
            <person name="Sahu K.P."/>
            <person name="Kumar A."/>
        </authorList>
    </citation>
    <scope>NUCLEOTIDE SEQUENCE [LARGE SCALE GENOMIC DNA]</scope>
    <source>
        <strain evidence="2 3">OsEnb-ALM-A6</strain>
    </source>
</reference>
<proteinExistence type="predicted"/>
<evidence type="ECO:0000313" key="2">
    <source>
        <dbReference type="EMBL" id="XAO73770.1"/>
    </source>
</evidence>
<dbReference type="Proteomes" id="UP001463665">
    <property type="component" value="Chromosome"/>
</dbReference>
<dbReference type="AlphaFoldDB" id="A0AAU6WM10"/>